<dbReference type="InterPro" id="IPR036388">
    <property type="entry name" value="WH-like_DNA-bd_sf"/>
</dbReference>
<dbReference type="InterPro" id="IPR000835">
    <property type="entry name" value="HTH_MarR-typ"/>
</dbReference>
<dbReference type="PANTHER" id="PTHR33164">
    <property type="entry name" value="TRANSCRIPTIONAL REGULATOR, MARR FAMILY"/>
    <property type="match status" value="1"/>
</dbReference>
<sequence length="135" mass="14904">MKRFHSLKRLMAPDTQAAAGEGLAHSQWLALHLVSENEGIGIKELAGLLGITSSAATQLVESLVCKGLLTRQQSLDDRRALILSLPEASRQQVEAVRQQRLEQLNQVFGVLDDAEFEILSCLVDKIVNSKNTEKR</sequence>
<dbReference type="PRINTS" id="PR00598">
    <property type="entry name" value="HTHMARR"/>
</dbReference>
<dbReference type="EMBL" id="CP146612">
    <property type="protein sequence ID" value="WWX25746.1"/>
    <property type="molecule type" value="Genomic_DNA"/>
</dbReference>
<name>A0ABZ2J4Q7_9CHLR</name>
<organism evidence="2 3">
    <name type="scientific">Candidatus Dehalogenimonas loeffleri</name>
    <dbReference type="NCBI Taxonomy" id="3127115"/>
    <lineage>
        <taxon>Bacteria</taxon>
        <taxon>Bacillati</taxon>
        <taxon>Chloroflexota</taxon>
        <taxon>Dehalococcoidia</taxon>
        <taxon>Dehalococcoidales</taxon>
        <taxon>Dehalococcoidaceae</taxon>
        <taxon>Dehalogenimonas</taxon>
    </lineage>
</organism>
<feature type="domain" description="HTH marR-type" evidence="1">
    <location>
        <begin position="1"/>
        <end position="128"/>
    </location>
</feature>
<dbReference type="PANTHER" id="PTHR33164:SF43">
    <property type="entry name" value="HTH-TYPE TRANSCRIPTIONAL REPRESSOR YETL"/>
    <property type="match status" value="1"/>
</dbReference>
<dbReference type="Gene3D" id="1.10.10.10">
    <property type="entry name" value="Winged helix-like DNA-binding domain superfamily/Winged helix DNA-binding domain"/>
    <property type="match status" value="1"/>
</dbReference>
<dbReference type="Pfam" id="PF01047">
    <property type="entry name" value="MarR"/>
    <property type="match status" value="1"/>
</dbReference>
<dbReference type="Proteomes" id="UP001375370">
    <property type="component" value="Chromosome"/>
</dbReference>
<dbReference type="SMART" id="SM00347">
    <property type="entry name" value="HTH_MARR"/>
    <property type="match status" value="1"/>
</dbReference>
<protein>
    <submittedName>
        <fullName evidence="2">MarR family transcriptional regulator</fullName>
    </submittedName>
</protein>
<dbReference type="SUPFAM" id="SSF46785">
    <property type="entry name" value="Winged helix' DNA-binding domain"/>
    <property type="match status" value="1"/>
</dbReference>
<proteinExistence type="predicted"/>
<evidence type="ECO:0000313" key="2">
    <source>
        <dbReference type="EMBL" id="WWX25746.1"/>
    </source>
</evidence>
<dbReference type="RefSeq" id="WP_338738223.1">
    <property type="nucleotide sequence ID" value="NZ_CP146612.1"/>
</dbReference>
<dbReference type="PROSITE" id="PS50995">
    <property type="entry name" value="HTH_MARR_2"/>
    <property type="match status" value="1"/>
</dbReference>
<reference evidence="2 3" key="1">
    <citation type="submission" date="2024-03" db="EMBL/GenBank/DDBJ databases">
        <title>A Dehalogenimonas Isolated from Estuarine Sediments Dihaloeliminates Chlorinated Alkanes.</title>
        <authorList>
            <person name="Yang Y."/>
            <person name="Wang H."/>
        </authorList>
    </citation>
    <scope>NUCLEOTIDE SEQUENCE [LARGE SCALE GENOMIC DNA]</scope>
    <source>
        <strain evidence="2 3">W</strain>
    </source>
</reference>
<evidence type="ECO:0000313" key="3">
    <source>
        <dbReference type="Proteomes" id="UP001375370"/>
    </source>
</evidence>
<dbReference type="InterPro" id="IPR039422">
    <property type="entry name" value="MarR/SlyA-like"/>
</dbReference>
<dbReference type="InterPro" id="IPR036390">
    <property type="entry name" value="WH_DNA-bd_sf"/>
</dbReference>
<gene>
    <name evidence="2" type="ORF">V8247_01895</name>
</gene>
<accession>A0ABZ2J4Q7</accession>
<keyword evidence="3" id="KW-1185">Reference proteome</keyword>
<evidence type="ECO:0000259" key="1">
    <source>
        <dbReference type="PROSITE" id="PS50995"/>
    </source>
</evidence>